<evidence type="ECO:0000313" key="8">
    <source>
        <dbReference type="Proteomes" id="UP000050795"/>
    </source>
</evidence>
<dbReference type="PANTHER" id="PTHR17453:SF0">
    <property type="entry name" value="SIGNAL RECOGNITION PARTICLE 19 KDA PROTEIN"/>
    <property type="match status" value="1"/>
</dbReference>
<evidence type="ECO:0000256" key="2">
    <source>
        <dbReference type="ARBA" id="ARBA00008910"/>
    </source>
</evidence>
<keyword evidence="4" id="KW-0733">Signal recognition particle</keyword>
<dbReference type="InterPro" id="IPR036521">
    <property type="entry name" value="SRP19-like_sf"/>
</dbReference>
<reference evidence="8" key="1">
    <citation type="submission" date="2022-06" db="EMBL/GenBank/DDBJ databases">
        <authorList>
            <person name="Berger JAMES D."/>
            <person name="Berger JAMES D."/>
        </authorList>
    </citation>
    <scope>NUCLEOTIDE SEQUENCE [LARGE SCALE GENOMIC DNA]</scope>
</reference>
<feature type="compositionally biased region" description="Polar residues" evidence="7">
    <location>
        <begin position="58"/>
        <end position="71"/>
    </location>
</feature>
<accession>A0AA85KS07</accession>
<reference evidence="9" key="2">
    <citation type="submission" date="2023-11" db="UniProtKB">
        <authorList>
            <consortium name="WormBaseParasite"/>
        </authorList>
    </citation>
    <scope>IDENTIFICATION</scope>
</reference>
<protein>
    <recommendedName>
        <fullName evidence="10">Signal recognition particle 19 kDa protein</fullName>
    </recommendedName>
</protein>
<evidence type="ECO:0000256" key="7">
    <source>
        <dbReference type="SAM" id="MobiDB-lite"/>
    </source>
</evidence>
<organism evidence="8 9">
    <name type="scientific">Trichobilharzia regenti</name>
    <name type="common">Nasal bird schistosome</name>
    <dbReference type="NCBI Taxonomy" id="157069"/>
    <lineage>
        <taxon>Eukaryota</taxon>
        <taxon>Metazoa</taxon>
        <taxon>Spiralia</taxon>
        <taxon>Lophotrochozoa</taxon>
        <taxon>Platyhelminthes</taxon>
        <taxon>Trematoda</taxon>
        <taxon>Digenea</taxon>
        <taxon>Strigeidida</taxon>
        <taxon>Schistosomatoidea</taxon>
        <taxon>Schistosomatidae</taxon>
        <taxon>Trichobilharzia</taxon>
    </lineage>
</organism>
<dbReference type="InterPro" id="IPR002778">
    <property type="entry name" value="Signal_recog_particle_SRP19"/>
</dbReference>
<evidence type="ECO:0000256" key="3">
    <source>
        <dbReference type="ARBA" id="ARBA00022490"/>
    </source>
</evidence>
<dbReference type="GO" id="GO:0006617">
    <property type="term" value="P:SRP-dependent cotranslational protein targeting to membrane, signal sequence recognition"/>
    <property type="evidence" value="ECO:0007669"/>
    <property type="project" value="TreeGrafter"/>
</dbReference>
<name>A0AA85KS07_TRIRE</name>
<evidence type="ECO:0000256" key="5">
    <source>
        <dbReference type="ARBA" id="ARBA00023274"/>
    </source>
</evidence>
<keyword evidence="3" id="KW-0963">Cytoplasm</keyword>
<comment type="subcellular location">
    <subcellularLocation>
        <location evidence="1">Cytoplasm</location>
    </subcellularLocation>
</comment>
<dbReference type="WBParaSite" id="TREG1_99130.1">
    <property type="protein sequence ID" value="TREG1_99130.1"/>
    <property type="gene ID" value="TREG1_99130"/>
</dbReference>
<dbReference type="AlphaFoldDB" id="A0AA85KS07"/>
<dbReference type="GO" id="GO:0005786">
    <property type="term" value="C:signal recognition particle, endoplasmic reticulum targeting"/>
    <property type="evidence" value="ECO:0007669"/>
    <property type="project" value="UniProtKB-KW"/>
</dbReference>
<dbReference type="SUPFAM" id="SSF69695">
    <property type="entry name" value="SRP19"/>
    <property type="match status" value="1"/>
</dbReference>
<keyword evidence="8" id="KW-1185">Reference proteome</keyword>
<feature type="region of interest" description="Disordered" evidence="7">
    <location>
        <begin position="54"/>
        <end position="81"/>
    </location>
</feature>
<evidence type="ECO:0008006" key="10">
    <source>
        <dbReference type="Google" id="ProtNLM"/>
    </source>
</evidence>
<dbReference type="Pfam" id="PF01922">
    <property type="entry name" value="SRP19"/>
    <property type="match status" value="1"/>
</dbReference>
<evidence type="ECO:0000256" key="4">
    <source>
        <dbReference type="ARBA" id="ARBA00023135"/>
    </source>
</evidence>
<evidence type="ECO:0000256" key="6">
    <source>
        <dbReference type="ARBA" id="ARBA00045518"/>
    </source>
</evidence>
<comment type="function">
    <text evidence="6">Component of the signal recognition particle (SRP) complex, a ribonucleoprotein complex that mediates the cotranslational targeting of secretory and membrane proteins to the endoplasmic reticulum (ER). Binds directly to 7SL RNA. Mediates binding of SRP54 to the SRP complex.</text>
</comment>
<proteinExistence type="inferred from homology"/>
<dbReference type="GO" id="GO:0008312">
    <property type="term" value="F:7S RNA binding"/>
    <property type="evidence" value="ECO:0007669"/>
    <property type="project" value="InterPro"/>
</dbReference>
<sequence length="81" mass="9482">MLQVHPRERDAFEPMNKWRVRVHLKNDDGTPINEQFPNRQALLLYLGKVIPVIRSKRPQTSGSNTTDQNFQGKKNKRKGKK</sequence>
<comment type="similarity">
    <text evidence="2">Belongs to the SRP19 family.</text>
</comment>
<dbReference type="Gene3D" id="3.30.56.30">
    <property type="entry name" value="Signal recognition particle, SRP19-like subunit"/>
    <property type="match status" value="1"/>
</dbReference>
<evidence type="ECO:0000256" key="1">
    <source>
        <dbReference type="ARBA" id="ARBA00004496"/>
    </source>
</evidence>
<evidence type="ECO:0000313" key="9">
    <source>
        <dbReference type="WBParaSite" id="TREG1_99130.1"/>
    </source>
</evidence>
<keyword evidence="5" id="KW-0687">Ribonucleoprotein</keyword>
<dbReference type="PANTHER" id="PTHR17453">
    <property type="entry name" value="SIGNAL RECOGNITION PARTICLE 19 KD PROTEIN"/>
    <property type="match status" value="1"/>
</dbReference>
<dbReference type="Proteomes" id="UP000050795">
    <property type="component" value="Unassembled WGS sequence"/>
</dbReference>